<comment type="caution">
    <text evidence="1">The sequence shown here is derived from an EMBL/GenBank/DDBJ whole genome shotgun (WGS) entry which is preliminary data.</text>
</comment>
<proteinExistence type="predicted"/>
<organism evidence="1 2">
    <name type="scientific">Aromia moschata</name>
    <dbReference type="NCBI Taxonomy" id="1265417"/>
    <lineage>
        <taxon>Eukaryota</taxon>
        <taxon>Metazoa</taxon>
        <taxon>Ecdysozoa</taxon>
        <taxon>Arthropoda</taxon>
        <taxon>Hexapoda</taxon>
        <taxon>Insecta</taxon>
        <taxon>Pterygota</taxon>
        <taxon>Neoptera</taxon>
        <taxon>Endopterygota</taxon>
        <taxon>Coleoptera</taxon>
        <taxon>Polyphaga</taxon>
        <taxon>Cucujiformia</taxon>
        <taxon>Chrysomeloidea</taxon>
        <taxon>Cerambycidae</taxon>
        <taxon>Cerambycinae</taxon>
        <taxon>Callichromatini</taxon>
        <taxon>Aromia</taxon>
    </lineage>
</organism>
<evidence type="ECO:0000313" key="2">
    <source>
        <dbReference type="Proteomes" id="UP001162162"/>
    </source>
</evidence>
<accession>A0AAV8XYT5</accession>
<evidence type="ECO:0000313" key="1">
    <source>
        <dbReference type="EMBL" id="KAJ8944290.1"/>
    </source>
</evidence>
<dbReference type="EMBL" id="JAPWTK010000260">
    <property type="protein sequence ID" value="KAJ8944290.1"/>
    <property type="molecule type" value="Genomic_DNA"/>
</dbReference>
<protein>
    <submittedName>
        <fullName evidence="1">Uncharacterized protein</fullName>
    </submittedName>
</protein>
<dbReference type="AlphaFoldDB" id="A0AAV8XYT5"/>
<dbReference type="Proteomes" id="UP001162162">
    <property type="component" value="Unassembled WGS sequence"/>
</dbReference>
<keyword evidence="2" id="KW-1185">Reference proteome</keyword>
<sequence length="133" mass="16076">MRDMICIFAQANFNGHEAAPKYLQLYPRRRQPNHKLFRNLYNRLGETGSFRSKSRTVIWYSENNTSGRRRNLNSCFRKYRCEYSSVKCGNGAKPIVHFYCLKIYQLVYNLFSFYKICKPNTRIFLIRFYLPMR</sequence>
<name>A0AAV8XYT5_9CUCU</name>
<reference evidence="1" key="1">
    <citation type="journal article" date="2023" name="Insect Mol. Biol.">
        <title>Genome sequencing provides insights into the evolution of gene families encoding plant cell wall-degrading enzymes in longhorned beetles.</title>
        <authorList>
            <person name="Shin N.R."/>
            <person name="Okamura Y."/>
            <person name="Kirsch R."/>
            <person name="Pauchet Y."/>
        </authorList>
    </citation>
    <scope>NUCLEOTIDE SEQUENCE</scope>
    <source>
        <strain evidence="1">AMC_N1</strain>
    </source>
</reference>
<gene>
    <name evidence="1" type="ORF">NQ318_009668</name>
</gene>